<sequence>MLSIYELVSVLLCLGLVKAIRDILIARESGRIPSPPGAPRLPIIGNALTIPKRAPWEVYATWWQKYNSDLVGIYAFGHLSIIVNTRKAARELYERRSTVYADRPQLTMINLMGWDFDTSLIPYNDEWRAHRKIFHHNLNTWNAPAHHPVQLAQTEILLKSLYTDPHEFENHLRRYAASIALSIAYGYNVDSNTDNILKIAEEAIDMVSKALVPGAMAVNAIPALRYLPDWFPGTGFKQFAKRSMDLVTKMQDMPFAHVKRSMAEGTASPSVASSEIELINARGEGEQGEKYLKRALGTFFTAGADTTFSALLTGILALVLHPAVQTRARAELDQVVGRGRLPTFADRSLLPYVTAICRETLRWHIVSPLTIPHCPTQDDVYDGMFIPKGTPIMMNAWAILHNHDPDAFKPERFLTEEGTLNDDEVPFVFGLGRRNCAGMHFASATLWIMMASVLAVFNISKARDEQGNDIPVEVAYTDGMVSTSLPFRCSIQPRDHAAEELMEQIGDANV</sequence>
<evidence type="ECO:0000313" key="1">
    <source>
        <dbReference type="EMBL" id="KAI0064159.1"/>
    </source>
</evidence>
<organism evidence="1 2">
    <name type="scientific">Artomyces pyxidatus</name>
    <dbReference type="NCBI Taxonomy" id="48021"/>
    <lineage>
        <taxon>Eukaryota</taxon>
        <taxon>Fungi</taxon>
        <taxon>Dikarya</taxon>
        <taxon>Basidiomycota</taxon>
        <taxon>Agaricomycotina</taxon>
        <taxon>Agaricomycetes</taxon>
        <taxon>Russulales</taxon>
        <taxon>Auriscalpiaceae</taxon>
        <taxon>Artomyces</taxon>
    </lineage>
</organism>
<reference evidence="1" key="2">
    <citation type="journal article" date="2022" name="New Phytol.">
        <title>Evolutionary transition to the ectomycorrhizal habit in the genomes of a hyperdiverse lineage of mushroom-forming fungi.</title>
        <authorList>
            <person name="Looney B."/>
            <person name="Miyauchi S."/>
            <person name="Morin E."/>
            <person name="Drula E."/>
            <person name="Courty P.E."/>
            <person name="Kohler A."/>
            <person name="Kuo A."/>
            <person name="LaButti K."/>
            <person name="Pangilinan J."/>
            <person name="Lipzen A."/>
            <person name="Riley R."/>
            <person name="Andreopoulos W."/>
            <person name="He G."/>
            <person name="Johnson J."/>
            <person name="Nolan M."/>
            <person name="Tritt A."/>
            <person name="Barry K.W."/>
            <person name="Grigoriev I.V."/>
            <person name="Nagy L.G."/>
            <person name="Hibbett D."/>
            <person name="Henrissat B."/>
            <person name="Matheny P.B."/>
            <person name="Labbe J."/>
            <person name="Martin F.M."/>
        </authorList>
    </citation>
    <scope>NUCLEOTIDE SEQUENCE</scope>
    <source>
        <strain evidence="1">HHB10654</strain>
    </source>
</reference>
<evidence type="ECO:0000313" key="2">
    <source>
        <dbReference type="Proteomes" id="UP000814140"/>
    </source>
</evidence>
<comment type="caution">
    <text evidence="1">The sequence shown here is derived from an EMBL/GenBank/DDBJ whole genome shotgun (WGS) entry which is preliminary data.</text>
</comment>
<gene>
    <name evidence="1" type="ORF">BV25DRAFT_348934</name>
</gene>
<reference evidence="1" key="1">
    <citation type="submission" date="2021-03" db="EMBL/GenBank/DDBJ databases">
        <authorList>
            <consortium name="DOE Joint Genome Institute"/>
            <person name="Ahrendt S."/>
            <person name="Looney B.P."/>
            <person name="Miyauchi S."/>
            <person name="Morin E."/>
            <person name="Drula E."/>
            <person name="Courty P.E."/>
            <person name="Chicoki N."/>
            <person name="Fauchery L."/>
            <person name="Kohler A."/>
            <person name="Kuo A."/>
            <person name="Labutti K."/>
            <person name="Pangilinan J."/>
            <person name="Lipzen A."/>
            <person name="Riley R."/>
            <person name="Andreopoulos W."/>
            <person name="He G."/>
            <person name="Johnson J."/>
            <person name="Barry K.W."/>
            <person name="Grigoriev I.V."/>
            <person name="Nagy L."/>
            <person name="Hibbett D."/>
            <person name="Henrissat B."/>
            <person name="Matheny P.B."/>
            <person name="Labbe J."/>
            <person name="Martin F."/>
        </authorList>
    </citation>
    <scope>NUCLEOTIDE SEQUENCE</scope>
    <source>
        <strain evidence="1">HHB10654</strain>
    </source>
</reference>
<protein>
    <submittedName>
        <fullName evidence="1">Cytochrome P450</fullName>
    </submittedName>
</protein>
<keyword evidence="2" id="KW-1185">Reference proteome</keyword>
<proteinExistence type="predicted"/>
<accession>A0ACB8T5X0</accession>
<dbReference type="Proteomes" id="UP000814140">
    <property type="component" value="Unassembled WGS sequence"/>
</dbReference>
<dbReference type="EMBL" id="MU277200">
    <property type="protein sequence ID" value="KAI0064159.1"/>
    <property type="molecule type" value="Genomic_DNA"/>
</dbReference>
<name>A0ACB8T5X0_9AGAM</name>